<sequence length="190" mass="21737">MNYEKRIISAIEKTKELGLELSFSPYPFTKPLSHEEKRQALQLCVDVLYSKGYRQSSDLASNCTPVHLDMQHFLKSELNLDSYITIGDRYWDDYVYCEMSYENIKCELNSPDFNNPIKAHVWLTLSDGTILDCTAEAHADLLYKRGEHPIEKCLMLVEASNIENAKSGYHRPYLIGADFLQKAGVCGKLT</sequence>
<name>D4ZHL5_SHEVD</name>
<evidence type="ECO:0000313" key="2">
    <source>
        <dbReference type="Proteomes" id="UP000002350"/>
    </source>
</evidence>
<organism evidence="1 2">
    <name type="scientific">Shewanella violacea (strain JCM 10179 / CIP 106290 / LMG 19151 / DSS12)</name>
    <dbReference type="NCBI Taxonomy" id="637905"/>
    <lineage>
        <taxon>Bacteria</taxon>
        <taxon>Pseudomonadati</taxon>
        <taxon>Pseudomonadota</taxon>
        <taxon>Gammaproteobacteria</taxon>
        <taxon>Alteromonadales</taxon>
        <taxon>Shewanellaceae</taxon>
        <taxon>Shewanella</taxon>
    </lineage>
</organism>
<reference evidence="2" key="1">
    <citation type="journal article" date="2010" name="Mol. Biosyst.">
        <title>Complete genome sequence and comparative analysis of Shewanella violacea, a psychrophilic and piezophilic bacterium from deep sea floor sediments.</title>
        <authorList>
            <person name="Aono E."/>
            <person name="Baba T."/>
            <person name="Ara T."/>
            <person name="Nishi T."/>
            <person name="Nakamichi T."/>
            <person name="Inamoto E."/>
            <person name="Toyonaga H."/>
            <person name="Hasegawa M."/>
            <person name="Takai Y."/>
            <person name="Okumura Y."/>
            <person name="Baba M."/>
            <person name="Tomita M."/>
            <person name="Kato C."/>
            <person name="Oshima T."/>
            <person name="Nakasone K."/>
            <person name="Mori H."/>
        </authorList>
    </citation>
    <scope>NUCLEOTIDE SEQUENCE [LARGE SCALE GENOMIC DNA]</scope>
    <source>
        <strain evidence="2">JCM 10179 / CIP 106290 / LMG 19151 / DSS12</strain>
    </source>
</reference>
<proteinExistence type="predicted"/>
<keyword evidence="2" id="KW-1185">Reference proteome</keyword>
<accession>D4ZHL5</accession>
<dbReference type="HOGENOM" id="CLU_1427110_0_0_6"/>
<dbReference type="EMBL" id="AP011177">
    <property type="protein sequence ID" value="BAJ01164.1"/>
    <property type="molecule type" value="Genomic_DNA"/>
</dbReference>
<dbReference type="KEGG" id="svo:SVI_1193"/>
<dbReference type="AlphaFoldDB" id="D4ZHL5"/>
<protein>
    <submittedName>
        <fullName evidence="1">Uncharacterized protein</fullName>
    </submittedName>
</protein>
<dbReference type="RefSeq" id="WP_013050475.1">
    <property type="nucleotide sequence ID" value="NC_014012.1"/>
</dbReference>
<dbReference type="Proteomes" id="UP000002350">
    <property type="component" value="Chromosome"/>
</dbReference>
<gene>
    <name evidence="1" type="ordered locus">SVI_1193</name>
</gene>
<evidence type="ECO:0000313" key="1">
    <source>
        <dbReference type="EMBL" id="BAJ01164.1"/>
    </source>
</evidence>